<dbReference type="GO" id="GO:0046872">
    <property type="term" value="F:metal ion binding"/>
    <property type="evidence" value="ECO:0007669"/>
    <property type="project" value="UniProtKB-KW"/>
</dbReference>
<dbReference type="EMBL" id="AWSC01000060">
    <property type="protein sequence ID" value="ERH14845.1"/>
    <property type="molecule type" value="Genomic_DNA"/>
</dbReference>
<evidence type="ECO:0000256" key="9">
    <source>
        <dbReference type="ARBA" id="ARBA00023004"/>
    </source>
</evidence>
<evidence type="ECO:0000256" key="5">
    <source>
        <dbReference type="ARBA" id="ARBA00018995"/>
    </source>
</evidence>
<evidence type="ECO:0000313" key="16">
    <source>
        <dbReference type="EMBL" id="ERH14845.1"/>
    </source>
</evidence>
<dbReference type="PANTHER" id="PTHR30182">
    <property type="entry name" value="L-SERINE DEHYDRATASE"/>
    <property type="match status" value="1"/>
</dbReference>
<gene>
    <name evidence="16" type="ORF">HMPREF1978_01413</name>
</gene>
<evidence type="ECO:0000256" key="6">
    <source>
        <dbReference type="ARBA" id="ARBA00022432"/>
    </source>
</evidence>
<dbReference type="InterPro" id="IPR029009">
    <property type="entry name" value="ASB_dom_sf"/>
</dbReference>
<dbReference type="Gene3D" id="3.30.1330.90">
    <property type="entry name" value="D-3-phosphoglycerate dehydrogenase, domain 3"/>
    <property type="match status" value="1"/>
</dbReference>
<dbReference type="GO" id="GO:0006094">
    <property type="term" value="P:gluconeogenesis"/>
    <property type="evidence" value="ECO:0007669"/>
    <property type="project" value="UniProtKB-KW"/>
</dbReference>
<comment type="caution">
    <text evidence="16">The sequence shown here is derived from an EMBL/GenBank/DDBJ whole genome shotgun (WGS) entry which is preliminary data.</text>
</comment>
<dbReference type="Pfam" id="PF03313">
    <property type="entry name" value="SDH_alpha"/>
    <property type="match status" value="1"/>
</dbReference>
<evidence type="ECO:0000256" key="8">
    <source>
        <dbReference type="ARBA" id="ARBA00022723"/>
    </source>
</evidence>
<evidence type="ECO:0000256" key="13">
    <source>
        <dbReference type="ARBA" id="ARBA00049406"/>
    </source>
</evidence>
<keyword evidence="6" id="KW-0312">Gluconeogenesis</keyword>
<dbReference type="GO" id="GO:0003941">
    <property type="term" value="F:L-serine ammonia-lyase activity"/>
    <property type="evidence" value="ECO:0007669"/>
    <property type="project" value="UniProtKB-EC"/>
</dbReference>
<dbReference type="InterPro" id="IPR005131">
    <property type="entry name" value="Ser_deHydtase_bsu"/>
</dbReference>
<sequence>MTALNTNALTALPVVPEVDGELITPAALMAGAVDPELASRPLSVFDLMRVGIGPSSSHTVGPMRAGAAFGAALVRNLERRRQATQETQDTALPQVTRLTVELYGSLGATGRGHATDRAVVMGLGGYNPKTVPQEVCANFWDQVEAQGYVQMPGLGQVPFSTSKDIMFLPGRVLSYHVNGMTLTAYDAAGAEILRRTYFSVGGGFVMEDVGSDGHPEIRALATAETKEVSATVAPYPFSSANELLAICRRTGLRISDVVLANEVSARTEQEVIDYIRLLETTMMQCIEAGCKAQGVLPGVLGVHRRANALYQRLLAEEKTPADAYCRRDPLRGMDWVNLYALAVNEENAAGHRVVTAPTNGSAGIMPAVLAYYRHFCPGANDDGVRRFMLAATAVGALIKTNASIAGAEVGCQGEVGSASSMAAAGLTEALGGTPEQVENAAEIAMEHNLGLTCDPVGGLVQIPCIERNAVASVKAINASRMALWGEGRHQVSLDTVIETMRQTGEDMLSKYKETSLGGLAVNVVEC</sequence>
<comment type="cofactor">
    <cofactor evidence="1">
        <name>[4Fe-4S] cluster</name>
        <dbReference type="ChEBI" id="CHEBI:49883"/>
    </cofactor>
</comment>
<comment type="similarity">
    <text evidence="3">Belongs to the iron-sulfur dependent L-serine dehydratase family.</text>
</comment>
<organism evidence="16 17">
    <name type="scientific">Actinomyces graevenitzii F0530</name>
    <dbReference type="NCBI Taxonomy" id="1321817"/>
    <lineage>
        <taxon>Bacteria</taxon>
        <taxon>Bacillati</taxon>
        <taxon>Actinomycetota</taxon>
        <taxon>Actinomycetes</taxon>
        <taxon>Actinomycetales</taxon>
        <taxon>Actinomycetaceae</taxon>
        <taxon>Actinomyces</taxon>
    </lineage>
</organism>
<keyword evidence="8" id="KW-0479">Metal-binding</keyword>
<dbReference type="PATRIC" id="fig|1321817.3.peg.1243"/>
<proteinExistence type="inferred from homology"/>
<comment type="catalytic activity">
    <reaction evidence="13">
        <text>L-serine = pyruvate + NH4(+)</text>
        <dbReference type="Rhea" id="RHEA:19169"/>
        <dbReference type="ChEBI" id="CHEBI:15361"/>
        <dbReference type="ChEBI" id="CHEBI:28938"/>
        <dbReference type="ChEBI" id="CHEBI:33384"/>
        <dbReference type="EC" id="4.3.1.17"/>
    </reaction>
</comment>
<evidence type="ECO:0000256" key="7">
    <source>
        <dbReference type="ARBA" id="ARBA00022485"/>
    </source>
</evidence>
<feature type="domain" description="Serine dehydratase beta chain" evidence="15">
    <location>
        <begin position="43"/>
        <end position="208"/>
    </location>
</feature>
<dbReference type="GO" id="GO:0051539">
    <property type="term" value="F:4 iron, 4 sulfur cluster binding"/>
    <property type="evidence" value="ECO:0007669"/>
    <property type="project" value="UniProtKB-KW"/>
</dbReference>
<evidence type="ECO:0000256" key="4">
    <source>
        <dbReference type="ARBA" id="ARBA00012093"/>
    </source>
</evidence>
<keyword evidence="7" id="KW-0004">4Fe-4S</keyword>
<dbReference type="NCBIfam" id="TIGR00720">
    <property type="entry name" value="sda_mono"/>
    <property type="match status" value="1"/>
</dbReference>
<evidence type="ECO:0000256" key="2">
    <source>
        <dbReference type="ARBA" id="ARBA00004742"/>
    </source>
</evidence>
<dbReference type="Proteomes" id="UP000016481">
    <property type="component" value="Unassembled WGS sequence"/>
</dbReference>
<keyword evidence="10" id="KW-0411">Iron-sulfur</keyword>
<dbReference type="FunFam" id="3.30.1330.90:FF:000001">
    <property type="entry name" value="L-serine ammonia-lyase 1"/>
    <property type="match status" value="1"/>
</dbReference>
<dbReference type="Pfam" id="PF03315">
    <property type="entry name" value="SDH_beta"/>
    <property type="match status" value="1"/>
</dbReference>
<evidence type="ECO:0000256" key="10">
    <source>
        <dbReference type="ARBA" id="ARBA00023014"/>
    </source>
</evidence>
<dbReference type="InterPro" id="IPR051318">
    <property type="entry name" value="Fe-S_L-Ser"/>
</dbReference>
<evidence type="ECO:0000259" key="14">
    <source>
        <dbReference type="Pfam" id="PF03313"/>
    </source>
</evidence>
<dbReference type="HOGENOM" id="CLU_022305_0_1_11"/>
<dbReference type="AlphaFoldDB" id="U1PDZ4"/>
<dbReference type="EC" id="4.3.1.17" evidence="4"/>
<keyword evidence="11 16" id="KW-0456">Lyase</keyword>
<dbReference type="InterPro" id="IPR005130">
    <property type="entry name" value="Ser_deHydtase-like_asu"/>
</dbReference>
<dbReference type="RefSeq" id="WP_021603555.1">
    <property type="nucleotide sequence ID" value="NZ_KE951489.1"/>
</dbReference>
<name>U1PDZ4_9ACTO</name>
<evidence type="ECO:0000256" key="11">
    <source>
        <dbReference type="ARBA" id="ARBA00023239"/>
    </source>
</evidence>
<feature type="domain" description="Serine dehydratase-like alpha subunit" evidence="14">
    <location>
        <begin position="250"/>
        <end position="520"/>
    </location>
</feature>
<protein>
    <recommendedName>
        <fullName evidence="5">L-serine dehydratase</fullName>
        <ecNumber evidence="4">4.3.1.17</ecNumber>
    </recommendedName>
    <alternativeName>
        <fullName evidence="12">L-serine deaminase</fullName>
    </alternativeName>
</protein>
<dbReference type="PANTHER" id="PTHR30182:SF1">
    <property type="entry name" value="L-SERINE DEHYDRATASE 1"/>
    <property type="match status" value="1"/>
</dbReference>
<dbReference type="InterPro" id="IPR004644">
    <property type="entry name" value="Fe-S_L-Ser_mono"/>
</dbReference>
<evidence type="ECO:0000256" key="1">
    <source>
        <dbReference type="ARBA" id="ARBA00001966"/>
    </source>
</evidence>
<reference evidence="16 17" key="1">
    <citation type="submission" date="2013-08" db="EMBL/GenBank/DDBJ databases">
        <authorList>
            <person name="Weinstock G."/>
            <person name="Sodergren E."/>
            <person name="Wylie T."/>
            <person name="Fulton L."/>
            <person name="Fulton R."/>
            <person name="Fronick C."/>
            <person name="O'Laughlin M."/>
            <person name="Godfrey J."/>
            <person name="Miner T."/>
            <person name="Herter B."/>
            <person name="Appelbaum E."/>
            <person name="Cordes M."/>
            <person name="Lek S."/>
            <person name="Wollam A."/>
            <person name="Pepin K.H."/>
            <person name="Palsikar V.B."/>
            <person name="Mitreva M."/>
            <person name="Wilson R.K."/>
        </authorList>
    </citation>
    <scope>NUCLEOTIDE SEQUENCE [LARGE SCALE GENOMIC DNA]</scope>
    <source>
        <strain evidence="16 17">F0530</strain>
    </source>
</reference>
<evidence type="ECO:0000256" key="12">
    <source>
        <dbReference type="ARBA" id="ARBA00041766"/>
    </source>
</evidence>
<evidence type="ECO:0000313" key="17">
    <source>
        <dbReference type="Proteomes" id="UP000016481"/>
    </source>
</evidence>
<evidence type="ECO:0000259" key="15">
    <source>
        <dbReference type="Pfam" id="PF03315"/>
    </source>
</evidence>
<evidence type="ECO:0000256" key="3">
    <source>
        <dbReference type="ARBA" id="ARBA00008636"/>
    </source>
</evidence>
<comment type="pathway">
    <text evidence="2">Carbohydrate biosynthesis; gluconeogenesis.</text>
</comment>
<accession>U1PDZ4</accession>
<dbReference type="SUPFAM" id="SSF143548">
    <property type="entry name" value="Serine metabolism enzymes domain"/>
    <property type="match status" value="1"/>
</dbReference>
<keyword evidence="9" id="KW-0408">Iron</keyword>